<dbReference type="GO" id="GO:0005886">
    <property type="term" value="C:plasma membrane"/>
    <property type="evidence" value="ECO:0007669"/>
    <property type="project" value="UniProtKB-SubCell"/>
</dbReference>
<evidence type="ECO:0000256" key="2">
    <source>
        <dbReference type="ARBA" id="ARBA00004651"/>
    </source>
</evidence>
<evidence type="ECO:0000256" key="9">
    <source>
        <dbReference type="ARBA" id="ARBA00022840"/>
    </source>
</evidence>
<gene>
    <name evidence="13" type="ORF">LPC04_14595</name>
</gene>
<dbReference type="GO" id="GO:0000155">
    <property type="term" value="F:phosphorelay sensor kinase activity"/>
    <property type="evidence" value="ECO:0007669"/>
    <property type="project" value="InterPro"/>
</dbReference>
<dbReference type="InterPro" id="IPR050980">
    <property type="entry name" value="2C_sensor_his_kinase"/>
</dbReference>
<dbReference type="Proteomes" id="UP001139353">
    <property type="component" value="Unassembled WGS sequence"/>
</dbReference>
<dbReference type="PRINTS" id="PR00344">
    <property type="entry name" value="BCTRLSENSOR"/>
</dbReference>
<evidence type="ECO:0000256" key="8">
    <source>
        <dbReference type="ARBA" id="ARBA00022777"/>
    </source>
</evidence>
<dbReference type="EC" id="2.7.13.3" evidence="3"/>
<keyword evidence="5" id="KW-0597">Phosphoprotein</keyword>
<evidence type="ECO:0000313" key="13">
    <source>
        <dbReference type="EMBL" id="MCK9686938.1"/>
    </source>
</evidence>
<keyword evidence="4" id="KW-1003">Cell membrane</keyword>
<keyword evidence="7" id="KW-0547">Nucleotide-binding</keyword>
<keyword evidence="11" id="KW-0812">Transmembrane</keyword>
<evidence type="ECO:0000256" key="4">
    <source>
        <dbReference type="ARBA" id="ARBA00022475"/>
    </source>
</evidence>
<dbReference type="GO" id="GO:0005524">
    <property type="term" value="F:ATP binding"/>
    <property type="evidence" value="ECO:0007669"/>
    <property type="project" value="UniProtKB-KW"/>
</dbReference>
<evidence type="ECO:0000256" key="3">
    <source>
        <dbReference type="ARBA" id="ARBA00012438"/>
    </source>
</evidence>
<evidence type="ECO:0000256" key="1">
    <source>
        <dbReference type="ARBA" id="ARBA00000085"/>
    </source>
</evidence>
<dbReference type="Pfam" id="PF02518">
    <property type="entry name" value="HATPase_c"/>
    <property type="match status" value="1"/>
</dbReference>
<keyword evidence="6" id="KW-0808">Transferase</keyword>
<keyword evidence="9" id="KW-0067">ATP-binding</keyword>
<dbReference type="SMART" id="SM00388">
    <property type="entry name" value="HisKA"/>
    <property type="match status" value="1"/>
</dbReference>
<comment type="subcellular location">
    <subcellularLocation>
        <location evidence="2">Cell membrane</location>
        <topology evidence="2">Multi-pass membrane protein</topology>
    </subcellularLocation>
</comment>
<dbReference type="InterPro" id="IPR004358">
    <property type="entry name" value="Sig_transdc_His_kin-like_C"/>
</dbReference>
<dbReference type="PROSITE" id="PS50109">
    <property type="entry name" value="HIS_KIN"/>
    <property type="match status" value="1"/>
</dbReference>
<dbReference type="Pfam" id="PF00512">
    <property type="entry name" value="HisKA"/>
    <property type="match status" value="1"/>
</dbReference>
<dbReference type="RefSeq" id="WP_275682975.1">
    <property type="nucleotide sequence ID" value="NZ_JAJLJH010000003.1"/>
</dbReference>
<dbReference type="InterPro" id="IPR005467">
    <property type="entry name" value="His_kinase_dom"/>
</dbReference>
<dbReference type="Gene3D" id="3.30.565.10">
    <property type="entry name" value="Histidine kinase-like ATPase, C-terminal domain"/>
    <property type="match status" value="1"/>
</dbReference>
<dbReference type="InterPro" id="IPR036890">
    <property type="entry name" value="HATPase_C_sf"/>
</dbReference>
<keyword evidence="11" id="KW-0472">Membrane</keyword>
<dbReference type="SUPFAM" id="SSF47384">
    <property type="entry name" value="Homodimeric domain of signal transducing histidine kinase"/>
    <property type="match status" value="1"/>
</dbReference>
<dbReference type="PANTHER" id="PTHR44936:SF10">
    <property type="entry name" value="SENSOR PROTEIN RSTB"/>
    <property type="match status" value="1"/>
</dbReference>
<dbReference type="SMART" id="SM00387">
    <property type="entry name" value="HATPase_c"/>
    <property type="match status" value="1"/>
</dbReference>
<evidence type="ECO:0000256" key="5">
    <source>
        <dbReference type="ARBA" id="ARBA00022553"/>
    </source>
</evidence>
<organism evidence="13 14">
    <name type="scientific">Scleromatobacter humisilvae</name>
    <dbReference type="NCBI Taxonomy" id="2897159"/>
    <lineage>
        <taxon>Bacteria</taxon>
        <taxon>Pseudomonadati</taxon>
        <taxon>Pseudomonadota</taxon>
        <taxon>Betaproteobacteria</taxon>
        <taxon>Burkholderiales</taxon>
        <taxon>Sphaerotilaceae</taxon>
        <taxon>Scleromatobacter</taxon>
    </lineage>
</organism>
<dbReference type="InterPro" id="IPR036097">
    <property type="entry name" value="HisK_dim/P_sf"/>
</dbReference>
<comment type="catalytic activity">
    <reaction evidence="1">
        <text>ATP + protein L-histidine = ADP + protein N-phospho-L-histidine.</text>
        <dbReference type="EC" id="2.7.13.3"/>
    </reaction>
</comment>
<dbReference type="Gene3D" id="1.10.287.130">
    <property type="match status" value="1"/>
</dbReference>
<evidence type="ECO:0000256" key="11">
    <source>
        <dbReference type="SAM" id="Phobius"/>
    </source>
</evidence>
<sequence>MRFKTLDTLFVRIFLLLLVAFSTSSFLAFEVFRATAPPPPWRDTPPIRQSIHPLLSSTTPVPAPPPGKSWPPTPGPRQPPWISIGLDAAIKLIAVALAAWLVARALTAPMQRLSDAARLLGHSLSPTASVGLSVAPPQLDENRGTREVRQTARVFNDLSRQLKTDFDTQRLMLATVSHDLRTPLTRLRMRLSELEGHPAARSAIDDVHQMDELIESLLALFRPATPAPGGGDRRVDAFALVQAIVDDLPPTGPEVTLSGKSASTPCQPAAFRRMVENLIENAIRHGGEHGAVDVEVTAGPTHVCVAVMDRGPGLSTEQLANAGTPFLRWAGAESDSGRRAGLGLGLYITRALAEREGGRLELAARPGGGLCATLHLPLSS</sequence>
<dbReference type="AlphaFoldDB" id="A0A9X1YLH1"/>
<proteinExistence type="predicted"/>
<evidence type="ECO:0000256" key="7">
    <source>
        <dbReference type="ARBA" id="ARBA00022741"/>
    </source>
</evidence>
<evidence type="ECO:0000256" key="6">
    <source>
        <dbReference type="ARBA" id="ARBA00022679"/>
    </source>
</evidence>
<feature type="region of interest" description="Disordered" evidence="10">
    <location>
        <begin position="40"/>
        <end position="75"/>
    </location>
</feature>
<keyword evidence="8 13" id="KW-0418">Kinase</keyword>
<comment type="caution">
    <text evidence="13">The sequence shown here is derived from an EMBL/GenBank/DDBJ whole genome shotgun (WGS) entry which is preliminary data.</text>
</comment>
<name>A0A9X1YLH1_9BURK</name>
<dbReference type="SUPFAM" id="SSF55874">
    <property type="entry name" value="ATPase domain of HSP90 chaperone/DNA topoisomerase II/histidine kinase"/>
    <property type="match status" value="1"/>
</dbReference>
<dbReference type="InterPro" id="IPR003661">
    <property type="entry name" value="HisK_dim/P_dom"/>
</dbReference>
<keyword evidence="11" id="KW-1133">Transmembrane helix</keyword>
<dbReference type="EMBL" id="JAJLJH010000003">
    <property type="protein sequence ID" value="MCK9686938.1"/>
    <property type="molecule type" value="Genomic_DNA"/>
</dbReference>
<evidence type="ECO:0000259" key="12">
    <source>
        <dbReference type="PROSITE" id="PS50109"/>
    </source>
</evidence>
<dbReference type="CDD" id="cd00082">
    <property type="entry name" value="HisKA"/>
    <property type="match status" value="1"/>
</dbReference>
<evidence type="ECO:0000313" key="14">
    <source>
        <dbReference type="Proteomes" id="UP001139353"/>
    </source>
</evidence>
<protein>
    <recommendedName>
        <fullName evidence="3">histidine kinase</fullName>
        <ecNumber evidence="3">2.7.13.3</ecNumber>
    </recommendedName>
</protein>
<feature type="transmembrane region" description="Helical" evidence="11">
    <location>
        <begin position="81"/>
        <end position="103"/>
    </location>
</feature>
<evidence type="ECO:0000256" key="10">
    <source>
        <dbReference type="SAM" id="MobiDB-lite"/>
    </source>
</evidence>
<feature type="compositionally biased region" description="Pro residues" evidence="10">
    <location>
        <begin position="61"/>
        <end position="75"/>
    </location>
</feature>
<reference evidence="13" key="1">
    <citation type="submission" date="2021-11" db="EMBL/GenBank/DDBJ databases">
        <title>BS-T2-15 a new species belonging to the Comamonadaceae family isolated from the soil of a French oak forest.</title>
        <authorList>
            <person name="Mieszkin S."/>
            <person name="Alain K."/>
        </authorList>
    </citation>
    <scope>NUCLEOTIDE SEQUENCE</scope>
    <source>
        <strain evidence="13">BS-T2-15</strain>
    </source>
</reference>
<dbReference type="PANTHER" id="PTHR44936">
    <property type="entry name" value="SENSOR PROTEIN CREC"/>
    <property type="match status" value="1"/>
</dbReference>
<feature type="domain" description="Histidine kinase" evidence="12">
    <location>
        <begin position="175"/>
        <end position="380"/>
    </location>
</feature>
<dbReference type="CDD" id="cd00075">
    <property type="entry name" value="HATPase"/>
    <property type="match status" value="1"/>
</dbReference>
<keyword evidence="14" id="KW-1185">Reference proteome</keyword>
<dbReference type="InterPro" id="IPR003594">
    <property type="entry name" value="HATPase_dom"/>
</dbReference>
<accession>A0A9X1YLH1</accession>